<name>A0ABY8QR61_9MICO</name>
<feature type="domain" description="Histone deacetylase" evidence="2">
    <location>
        <begin position="39"/>
        <end position="324"/>
    </location>
</feature>
<dbReference type="PANTHER" id="PTHR10625:SF31">
    <property type="entry name" value="HISTONE DEACETYLASE DOMAIN-CONTAINING PROTEIN"/>
    <property type="match status" value="1"/>
</dbReference>
<dbReference type="RefSeq" id="WP_349638282.1">
    <property type="nucleotide sequence ID" value="NZ_CP090958.1"/>
</dbReference>
<evidence type="ECO:0000259" key="2">
    <source>
        <dbReference type="Pfam" id="PF00850"/>
    </source>
</evidence>
<dbReference type="InterPro" id="IPR037138">
    <property type="entry name" value="His_deacetylse_dom_sf"/>
</dbReference>
<dbReference type="EMBL" id="CP090958">
    <property type="protein sequence ID" value="WGW11492.1"/>
    <property type="molecule type" value="Genomic_DNA"/>
</dbReference>
<evidence type="ECO:0000313" key="3">
    <source>
        <dbReference type="EMBL" id="WGW11492.1"/>
    </source>
</evidence>
<dbReference type="InterPro" id="IPR023801">
    <property type="entry name" value="His_deacetylse_dom"/>
</dbReference>
<dbReference type="SUPFAM" id="SSF52768">
    <property type="entry name" value="Arginase/deacetylase"/>
    <property type="match status" value="1"/>
</dbReference>
<dbReference type="Proteomes" id="UP001209083">
    <property type="component" value="Chromosome"/>
</dbReference>
<comment type="similarity">
    <text evidence="1">Belongs to the histone deacetylase family.</text>
</comment>
<protein>
    <submittedName>
        <fullName evidence="3">Class II histone deacetylase</fullName>
    </submittedName>
</protein>
<accession>A0ABY8QR61</accession>
<dbReference type="PANTHER" id="PTHR10625">
    <property type="entry name" value="HISTONE DEACETYLASE HDAC1-RELATED"/>
    <property type="match status" value="1"/>
</dbReference>
<dbReference type="Gene3D" id="3.40.800.20">
    <property type="entry name" value="Histone deacetylase domain"/>
    <property type="match status" value="1"/>
</dbReference>
<gene>
    <name evidence="3" type="ORF">LWF01_15565</name>
</gene>
<evidence type="ECO:0000256" key="1">
    <source>
        <dbReference type="ARBA" id="ARBA00005947"/>
    </source>
</evidence>
<dbReference type="CDD" id="cd09996">
    <property type="entry name" value="HDAC_classII_1"/>
    <property type="match status" value="1"/>
</dbReference>
<proteinExistence type="inferred from homology"/>
<reference evidence="3 4" key="1">
    <citation type="submission" date="2023-05" db="EMBL/GenBank/DDBJ databases">
        <title>Lithophilousrod everest ZFBP1038 complete genpme.</title>
        <authorList>
            <person name="Tian M."/>
        </authorList>
    </citation>
    <scope>NUCLEOTIDE SEQUENCE [LARGE SCALE GENOMIC DNA]</scope>
    <source>
        <strain evidence="3 4">ZFBP1038</strain>
    </source>
</reference>
<organism evidence="3 4">
    <name type="scientific">Saxibacter everestensis</name>
    <dbReference type="NCBI Taxonomy" id="2909229"/>
    <lineage>
        <taxon>Bacteria</taxon>
        <taxon>Bacillati</taxon>
        <taxon>Actinomycetota</taxon>
        <taxon>Actinomycetes</taxon>
        <taxon>Micrococcales</taxon>
        <taxon>Brevibacteriaceae</taxon>
        <taxon>Saxibacter</taxon>
    </lineage>
</organism>
<dbReference type="Pfam" id="PF00850">
    <property type="entry name" value="Hist_deacetyl"/>
    <property type="match status" value="1"/>
</dbReference>
<keyword evidence="4" id="KW-1185">Reference proteome</keyword>
<dbReference type="InterPro" id="IPR000286">
    <property type="entry name" value="HDACs"/>
</dbReference>
<dbReference type="InterPro" id="IPR023696">
    <property type="entry name" value="Ureohydrolase_dom_sf"/>
</dbReference>
<sequence>MKRTGYVWHERFAWHDTGTHAGLLPSGGMIQPYQNFENPESKSRFNGLVAVSGLIDSLVRLSPRPATEAELRRIHTADYVARIKRDSSAGGGDGGDGFTPFGPGSYDIALLAAGGAITAVDAVLSGEADNAYALVRPPGHHARPETGMGYCLFSNVTIAIEHARVVHNIERVAIVDYDVHHGNGAQAIYWDDPNVLTISLHQDSLFPQDTGTIEEQGSASARGTCINVPLPAGCGNEAYTEAIRRIAGPAITAFKPDLIMVSSGFDAGAADPLGRMAVTASAYRDMAQQLVELADDACDGRLVFSHEGGYSPVYVPFCGLAVLEALSGVDTGVGDPFAVSFENSPAHALKPWQDEVISAAEELALALQLEVRT</sequence>
<evidence type="ECO:0000313" key="4">
    <source>
        <dbReference type="Proteomes" id="UP001209083"/>
    </source>
</evidence>
<dbReference type="PRINTS" id="PR01270">
    <property type="entry name" value="HDASUPER"/>
</dbReference>